<feature type="domain" description="Polysaccharide pyruvyl transferase" evidence="1">
    <location>
        <begin position="42"/>
        <end position="289"/>
    </location>
</feature>
<reference evidence="2" key="1">
    <citation type="submission" date="2023-10" db="EMBL/GenBank/DDBJ databases">
        <title>Genome sequence of Blautia coccoides DSM 935.</title>
        <authorList>
            <person name="Boeer T."/>
            <person name="Bengelsdorf F.R."/>
            <person name="Daniel R."/>
            <person name="Poehlein A."/>
        </authorList>
    </citation>
    <scope>NUCLEOTIDE SEQUENCE [LARGE SCALE GENOMIC DNA]</scope>
    <source>
        <strain evidence="2">DSM 935</strain>
    </source>
</reference>
<evidence type="ECO:0000313" key="3">
    <source>
        <dbReference type="Proteomes" id="UP001325248"/>
    </source>
</evidence>
<accession>A0ABZ0U4M2</accession>
<keyword evidence="3" id="KW-1185">Reference proteome</keyword>
<gene>
    <name evidence="2" type="ORF">BLCOC_04840</name>
</gene>
<dbReference type="Pfam" id="PF04230">
    <property type="entry name" value="PS_pyruv_trans"/>
    <property type="match status" value="1"/>
</dbReference>
<proteinExistence type="predicted"/>
<dbReference type="Proteomes" id="UP001325248">
    <property type="component" value="Chromosome"/>
</dbReference>
<organism evidence="2 3">
    <name type="scientific">Blautia producta</name>
    <dbReference type="NCBI Taxonomy" id="33035"/>
    <lineage>
        <taxon>Bacteria</taxon>
        <taxon>Bacillati</taxon>
        <taxon>Bacillota</taxon>
        <taxon>Clostridia</taxon>
        <taxon>Lachnospirales</taxon>
        <taxon>Lachnospiraceae</taxon>
        <taxon>Blautia</taxon>
    </lineage>
</organism>
<dbReference type="InterPro" id="IPR007345">
    <property type="entry name" value="Polysacch_pyruvyl_Trfase"/>
</dbReference>
<protein>
    <recommendedName>
        <fullName evidence="1">Polysaccharide pyruvyl transferase domain-containing protein</fullName>
    </recommendedName>
</protein>
<evidence type="ECO:0000259" key="1">
    <source>
        <dbReference type="Pfam" id="PF04230"/>
    </source>
</evidence>
<evidence type="ECO:0000313" key="2">
    <source>
        <dbReference type="EMBL" id="WPX72160.1"/>
    </source>
</evidence>
<dbReference type="EMBL" id="CP136422">
    <property type="protein sequence ID" value="WPX72160.1"/>
    <property type="molecule type" value="Genomic_DNA"/>
</dbReference>
<sequence>MNILKERIKLLVADPRWRMTMKRLKEGQKKKVVLFGTPMHGNLGDHAIAIQEQYFFEDFFPEYEYCEILMPMYHTKKEKIKKYITPGDLVVISGGGWMGNLWIHNEMVIREIVQSYPNNKIVILPQTAYYTPDEFGDKEYRITNEILKHHSSLYIFVREKKSFNFIKQKFEFTGNSGVYLMPDMVLYGKDIIAKEKSVKYEKVINICIREDCESQQENVNDFFSKIKQKYNVRNVSTVIKSPVILKKRMDELQKSWETFKNGEITITDRLHAMLFSVLNGTPCIVLDNKTGKVFGVAEWIEDTNMIIRVNSLNVVFEKLENVNVWKHKEYDREKTLNYFERMAEVIRKD</sequence>
<name>A0ABZ0U4M2_9FIRM</name>